<dbReference type="RefSeq" id="WP_179420122.1">
    <property type="nucleotide sequence ID" value="NZ_JACCAB010000001.1"/>
</dbReference>
<evidence type="ECO:0000256" key="3">
    <source>
        <dbReference type="ARBA" id="ARBA00022679"/>
    </source>
</evidence>
<evidence type="ECO:0000313" key="5">
    <source>
        <dbReference type="EMBL" id="NYG08521.1"/>
    </source>
</evidence>
<dbReference type="EC" id="2.4.1.83" evidence="5"/>
<reference evidence="5 6" key="1">
    <citation type="submission" date="2020-07" db="EMBL/GenBank/DDBJ databases">
        <title>Sequencing the genomes of 1000 actinobacteria strains.</title>
        <authorList>
            <person name="Klenk H.-P."/>
        </authorList>
    </citation>
    <scope>NUCLEOTIDE SEQUENCE [LARGE SCALE GENOMIC DNA]</scope>
    <source>
        <strain evidence="5 6">DSM 23987</strain>
    </source>
</reference>
<dbReference type="CDD" id="cd06442">
    <property type="entry name" value="DPM1_like"/>
    <property type="match status" value="1"/>
</dbReference>
<accession>A0A852WLM8</accession>
<dbReference type="GO" id="GO:0009247">
    <property type="term" value="P:glycolipid biosynthetic process"/>
    <property type="evidence" value="ECO:0007669"/>
    <property type="project" value="TreeGrafter"/>
</dbReference>
<dbReference type="Pfam" id="PF00535">
    <property type="entry name" value="Glycos_transf_2"/>
    <property type="match status" value="1"/>
</dbReference>
<evidence type="ECO:0000313" key="6">
    <source>
        <dbReference type="Proteomes" id="UP000573599"/>
    </source>
</evidence>
<protein>
    <submittedName>
        <fullName evidence="5">Dolichol-phosphate mannosyltransferase</fullName>
        <ecNumber evidence="5">2.4.1.83</ecNumber>
    </submittedName>
</protein>
<feature type="domain" description="Glycosyltransferase 2-like" evidence="4">
    <location>
        <begin position="16"/>
        <end position="180"/>
    </location>
</feature>
<comment type="caution">
    <text evidence="5">The sequence shown here is derived from an EMBL/GenBank/DDBJ whole genome shotgun (WGS) entry which is preliminary data.</text>
</comment>
<proteinExistence type="inferred from homology"/>
<organism evidence="5 6">
    <name type="scientific">Pedococcus badiiscoriae</name>
    <dbReference type="NCBI Taxonomy" id="642776"/>
    <lineage>
        <taxon>Bacteria</taxon>
        <taxon>Bacillati</taxon>
        <taxon>Actinomycetota</taxon>
        <taxon>Actinomycetes</taxon>
        <taxon>Micrococcales</taxon>
        <taxon>Intrasporangiaceae</taxon>
        <taxon>Pedococcus</taxon>
    </lineage>
</organism>
<gene>
    <name evidence="5" type="ORF">BJ986_003008</name>
</gene>
<sequence length="261" mass="28750">MSDEFVLSDQIDRVLVCIPTYNERENLPRIVERVRTAVPSADILVLDDNSPDGTGQVADELVAADPQVHVLHRPGKQGLGNAYLAGFGWAMEQGYGAIVEMDADGSHQPEQLPSLLAALTDADLVIGARWVRGGTVVNWPLHRKALSVGANLYTRALLGMPVHDATAGYRVYRASALETIGLDHVASQGYCFQVDLTQRAVRLGLRVVEVPITFVEREIGDSKMSGDIMRESLHRITSWGLAHRADQVRRLGSREPTWHRL</sequence>
<dbReference type="AlphaFoldDB" id="A0A852WLM8"/>
<dbReference type="FunFam" id="3.90.550.10:FF:000122">
    <property type="entry name" value="Dolichol-phosphate mannosyltransferase subunit 1"/>
    <property type="match status" value="1"/>
</dbReference>
<name>A0A852WLM8_9MICO</name>
<dbReference type="EMBL" id="JACCAB010000001">
    <property type="protein sequence ID" value="NYG08521.1"/>
    <property type="molecule type" value="Genomic_DNA"/>
</dbReference>
<dbReference type="Proteomes" id="UP000573599">
    <property type="component" value="Unassembled WGS sequence"/>
</dbReference>
<dbReference type="InterPro" id="IPR029044">
    <property type="entry name" value="Nucleotide-diphossugar_trans"/>
</dbReference>
<evidence type="ECO:0000256" key="2">
    <source>
        <dbReference type="ARBA" id="ARBA00022676"/>
    </source>
</evidence>
<comment type="similarity">
    <text evidence="1">Belongs to the glycosyltransferase 2 family.</text>
</comment>
<evidence type="ECO:0000256" key="1">
    <source>
        <dbReference type="ARBA" id="ARBA00006739"/>
    </source>
</evidence>
<keyword evidence="3 5" id="KW-0808">Transferase</keyword>
<dbReference type="GO" id="GO:0016020">
    <property type="term" value="C:membrane"/>
    <property type="evidence" value="ECO:0007669"/>
    <property type="project" value="GOC"/>
</dbReference>
<keyword evidence="2 5" id="KW-0328">Glycosyltransferase</keyword>
<dbReference type="PANTHER" id="PTHR43398">
    <property type="entry name" value="DOLICHOL-PHOSPHATE MANNOSYLTRANSFERASE SUBUNIT 1"/>
    <property type="match status" value="1"/>
</dbReference>
<dbReference type="SUPFAM" id="SSF53448">
    <property type="entry name" value="Nucleotide-diphospho-sugar transferases"/>
    <property type="match status" value="1"/>
</dbReference>
<dbReference type="Gene3D" id="3.90.550.10">
    <property type="entry name" value="Spore Coat Polysaccharide Biosynthesis Protein SpsA, Chain A"/>
    <property type="match status" value="1"/>
</dbReference>
<evidence type="ECO:0000259" key="4">
    <source>
        <dbReference type="Pfam" id="PF00535"/>
    </source>
</evidence>
<dbReference type="PANTHER" id="PTHR43398:SF1">
    <property type="entry name" value="DOLICHOL-PHOSPHATE MANNOSYLTRANSFERASE SUBUNIT 1"/>
    <property type="match status" value="1"/>
</dbReference>
<dbReference type="GO" id="GO:0004582">
    <property type="term" value="F:dolichyl-phosphate beta-D-mannosyltransferase activity"/>
    <property type="evidence" value="ECO:0007669"/>
    <property type="project" value="UniProtKB-EC"/>
</dbReference>
<dbReference type="InterPro" id="IPR001173">
    <property type="entry name" value="Glyco_trans_2-like"/>
</dbReference>
<dbReference type="InterPro" id="IPR039528">
    <property type="entry name" value="DPM1-like"/>
</dbReference>
<keyword evidence="6" id="KW-1185">Reference proteome</keyword>